<protein>
    <submittedName>
        <fullName evidence="4">Gluconolactonase</fullName>
    </submittedName>
</protein>
<keyword evidence="1" id="KW-0378">Hydrolase</keyword>
<dbReference type="PANTHER" id="PTHR47572:SF4">
    <property type="entry name" value="LACTONASE DRP35"/>
    <property type="match status" value="1"/>
</dbReference>
<feature type="domain" description="SMP-30/Gluconolactonase/LRE-like region" evidence="3">
    <location>
        <begin position="64"/>
        <end position="252"/>
    </location>
</feature>
<dbReference type="EMBL" id="SOCA01000001">
    <property type="protein sequence ID" value="TDU81706.1"/>
    <property type="molecule type" value="Genomic_DNA"/>
</dbReference>
<evidence type="ECO:0000313" key="4">
    <source>
        <dbReference type="EMBL" id="TDU81706.1"/>
    </source>
</evidence>
<evidence type="ECO:0000259" key="3">
    <source>
        <dbReference type="Pfam" id="PF08450"/>
    </source>
</evidence>
<dbReference type="Gene3D" id="2.120.10.30">
    <property type="entry name" value="TolB, C-terminal domain"/>
    <property type="match status" value="2"/>
</dbReference>
<comment type="caution">
    <text evidence="4">The sequence shown here is derived from an EMBL/GenBank/DDBJ whole genome shotgun (WGS) entry which is preliminary data.</text>
</comment>
<evidence type="ECO:0000256" key="2">
    <source>
        <dbReference type="SAM" id="SignalP"/>
    </source>
</evidence>
<organism evidence="4 5">
    <name type="scientific">Prosthecobacter fusiformis</name>
    <dbReference type="NCBI Taxonomy" id="48464"/>
    <lineage>
        <taxon>Bacteria</taxon>
        <taxon>Pseudomonadati</taxon>
        <taxon>Verrucomicrobiota</taxon>
        <taxon>Verrucomicrobiia</taxon>
        <taxon>Verrucomicrobiales</taxon>
        <taxon>Verrucomicrobiaceae</taxon>
        <taxon>Prosthecobacter</taxon>
    </lineage>
</organism>
<dbReference type="PANTHER" id="PTHR47572">
    <property type="entry name" value="LIPOPROTEIN-RELATED"/>
    <property type="match status" value="1"/>
</dbReference>
<dbReference type="PROSITE" id="PS51318">
    <property type="entry name" value="TAT"/>
    <property type="match status" value="1"/>
</dbReference>
<keyword evidence="5" id="KW-1185">Reference proteome</keyword>
<accession>A0A4R7ST86</accession>
<feature type="signal peptide" evidence="2">
    <location>
        <begin position="1"/>
        <end position="22"/>
    </location>
</feature>
<dbReference type="RefSeq" id="WP_133793636.1">
    <property type="nucleotide sequence ID" value="NZ_SOCA01000001.1"/>
</dbReference>
<dbReference type="InterPro" id="IPR011042">
    <property type="entry name" value="6-blade_b-propeller_TolB-like"/>
</dbReference>
<dbReference type="AlphaFoldDB" id="A0A4R7ST86"/>
<dbReference type="SUPFAM" id="SSF63829">
    <property type="entry name" value="Calcium-dependent phosphotriesterase"/>
    <property type="match status" value="1"/>
</dbReference>
<sequence>MTTSRRTFLATLAASAATSAFARDWTGKVPQRYPDPDVIALEPAFSKYIQGNSPIRRLHTGMLWAEGPAWNGSGDYLVWSDIPNNAQMRYLPEDGHVSVMRNNSGNSNGNTFDWQGRQISCEHANRRVVRYELNGKMTVLASEFEGKPLNAPNDVVVHPDGGVWFTDPGYGSMGDYEGNKGELQLKEAVYRIDPGGKIEKVTEAEAKPNGLCFSPDYKKLYIVDTGAAKNIRVYDVSDGVKLSEGKELAVMNEDASVGMLAECQRSELLHQELYSQGRNEARSTSRRLLNATSMPSDELQQKFAEIRDLEQKIEEWTFKRKGFLTSRTKGQGGSDGIRCDVDGNVWATAGWIGDGYDGVHVFSPEGQRIGFIKLPETASNLCFGGRKRNRLFITASQSLYSLYVNTSGAHFC</sequence>
<evidence type="ECO:0000313" key="5">
    <source>
        <dbReference type="Proteomes" id="UP000295662"/>
    </source>
</evidence>
<dbReference type="GO" id="GO:0016787">
    <property type="term" value="F:hydrolase activity"/>
    <property type="evidence" value="ECO:0007669"/>
    <property type="project" value="UniProtKB-KW"/>
</dbReference>
<dbReference type="InterPro" id="IPR006311">
    <property type="entry name" value="TAT_signal"/>
</dbReference>
<gene>
    <name evidence="4" type="ORF">EI77_01016</name>
</gene>
<dbReference type="Proteomes" id="UP000295662">
    <property type="component" value="Unassembled WGS sequence"/>
</dbReference>
<feature type="chain" id="PRO_5020564275" evidence="2">
    <location>
        <begin position="23"/>
        <end position="412"/>
    </location>
</feature>
<keyword evidence="2" id="KW-0732">Signal</keyword>
<name>A0A4R7ST86_9BACT</name>
<dbReference type="InterPro" id="IPR013658">
    <property type="entry name" value="SGL"/>
</dbReference>
<dbReference type="InterPro" id="IPR051262">
    <property type="entry name" value="SMP-30/CGR1_Lactonase"/>
</dbReference>
<evidence type="ECO:0000256" key="1">
    <source>
        <dbReference type="ARBA" id="ARBA00022801"/>
    </source>
</evidence>
<proteinExistence type="predicted"/>
<dbReference type="OrthoDB" id="2633250at2"/>
<reference evidence="4 5" key="1">
    <citation type="submission" date="2019-03" db="EMBL/GenBank/DDBJ databases">
        <title>Genomic Encyclopedia of Archaeal and Bacterial Type Strains, Phase II (KMG-II): from individual species to whole genera.</title>
        <authorList>
            <person name="Goeker M."/>
        </authorList>
    </citation>
    <scope>NUCLEOTIDE SEQUENCE [LARGE SCALE GENOMIC DNA]</scope>
    <source>
        <strain evidence="4 5">ATCC 25309</strain>
    </source>
</reference>
<dbReference type="Pfam" id="PF08450">
    <property type="entry name" value="SGL"/>
    <property type="match status" value="2"/>
</dbReference>
<feature type="domain" description="SMP-30/Gluconolactonase/LRE-like region" evidence="3">
    <location>
        <begin position="324"/>
        <end position="396"/>
    </location>
</feature>